<keyword evidence="1" id="KW-0812">Transmembrane</keyword>
<evidence type="ECO:0000313" key="2">
    <source>
        <dbReference type="EMBL" id="CAG6472382.1"/>
    </source>
</evidence>
<evidence type="ECO:0000256" key="1">
    <source>
        <dbReference type="SAM" id="Phobius"/>
    </source>
</evidence>
<proteinExistence type="predicted"/>
<dbReference type="AlphaFoldDB" id="A0A8D8BBG6"/>
<keyword evidence="1" id="KW-1133">Transmembrane helix</keyword>
<organism evidence="2">
    <name type="scientific">Culex pipiens</name>
    <name type="common">House mosquito</name>
    <dbReference type="NCBI Taxonomy" id="7175"/>
    <lineage>
        <taxon>Eukaryota</taxon>
        <taxon>Metazoa</taxon>
        <taxon>Ecdysozoa</taxon>
        <taxon>Arthropoda</taxon>
        <taxon>Hexapoda</taxon>
        <taxon>Insecta</taxon>
        <taxon>Pterygota</taxon>
        <taxon>Neoptera</taxon>
        <taxon>Endopterygota</taxon>
        <taxon>Diptera</taxon>
        <taxon>Nematocera</taxon>
        <taxon>Culicoidea</taxon>
        <taxon>Culicidae</taxon>
        <taxon>Culicinae</taxon>
        <taxon>Culicini</taxon>
        <taxon>Culex</taxon>
        <taxon>Culex</taxon>
    </lineage>
</organism>
<sequence length="128" mass="14109">MRHGGLDHSYRRGSWRDLETVAGTNGHGGDFRGGAIHLLLLVLVSVRQLVPAECLWESCSLLLLLQPCLSSFGRLRSFLAVLFALSLMLLLLVLKLMEIFHFTAIHRGVLRLAIQLDGADSSRVDSDG</sequence>
<accession>A0A8D8BBG6</accession>
<dbReference type="EMBL" id="HBUE01070512">
    <property type="protein sequence ID" value="CAG6472383.1"/>
    <property type="molecule type" value="Transcribed_RNA"/>
</dbReference>
<protein>
    <submittedName>
        <fullName evidence="2">(northern house mosquito) hypothetical protein</fullName>
    </submittedName>
</protein>
<name>A0A8D8BBG6_CULPI</name>
<feature type="transmembrane region" description="Helical" evidence="1">
    <location>
        <begin position="77"/>
        <end position="97"/>
    </location>
</feature>
<reference evidence="2" key="1">
    <citation type="submission" date="2021-05" db="EMBL/GenBank/DDBJ databases">
        <authorList>
            <person name="Alioto T."/>
            <person name="Alioto T."/>
            <person name="Gomez Garrido J."/>
        </authorList>
    </citation>
    <scope>NUCLEOTIDE SEQUENCE</scope>
</reference>
<dbReference type="EMBL" id="HBUE01070511">
    <property type="protein sequence ID" value="CAG6472382.1"/>
    <property type="molecule type" value="Transcribed_RNA"/>
</dbReference>
<keyword evidence="1" id="KW-0472">Membrane</keyword>